<evidence type="ECO:0000256" key="3">
    <source>
        <dbReference type="ARBA" id="ARBA00005842"/>
    </source>
</evidence>
<evidence type="ECO:0000256" key="6">
    <source>
        <dbReference type="ARBA" id="ARBA00022741"/>
    </source>
</evidence>
<feature type="binding site" evidence="10">
    <location>
        <begin position="27"/>
        <end position="34"/>
    </location>
    <ligand>
        <name>ATP</name>
        <dbReference type="ChEBI" id="CHEBI:30616"/>
    </ligand>
</feature>
<dbReference type="Proteomes" id="UP000469185">
    <property type="component" value="Unassembled WGS sequence"/>
</dbReference>
<keyword evidence="15" id="KW-1185">Reference proteome</keyword>
<comment type="caution">
    <text evidence="14">The sequence shown here is derived from an EMBL/GenBank/DDBJ whole genome shotgun (WGS) entry which is preliminary data.</text>
</comment>
<evidence type="ECO:0000256" key="8">
    <source>
        <dbReference type="ARBA" id="ARBA00022842"/>
    </source>
</evidence>
<evidence type="ECO:0000256" key="11">
    <source>
        <dbReference type="RuleBase" id="RU003783"/>
    </source>
</evidence>
<evidence type="ECO:0000256" key="5">
    <source>
        <dbReference type="ARBA" id="ARBA00022694"/>
    </source>
</evidence>
<dbReference type="Gene3D" id="1.10.20.140">
    <property type="match status" value="1"/>
</dbReference>
<evidence type="ECO:0000256" key="2">
    <source>
        <dbReference type="ARBA" id="ARBA00003213"/>
    </source>
</evidence>
<evidence type="ECO:0000256" key="4">
    <source>
        <dbReference type="ARBA" id="ARBA00022679"/>
    </source>
</evidence>
<keyword evidence="7 10" id="KW-0067">ATP-binding</keyword>
<organism evidence="14 15">
    <name type="scientific">Phytoactinopolyspora alkaliphila</name>
    <dbReference type="NCBI Taxonomy" id="1783498"/>
    <lineage>
        <taxon>Bacteria</taxon>
        <taxon>Bacillati</taxon>
        <taxon>Actinomycetota</taxon>
        <taxon>Actinomycetes</taxon>
        <taxon>Jiangellales</taxon>
        <taxon>Jiangellaceae</taxon>
        <taxon>Phytoactinopolyspora</taxon>
    </lineage>
</organism>
<keyword evidence="5 10" id="KW-0819">tRNA processing</keyword>
<accession>A0A6N9YFP7</accession>
<dbReference type="AlphaFoldDB" id="A0A6N9YFP7"/>
<dbReference type="SUPFAM" id="SSF52540">
    <property type="entry name" value="P-loop containing nucleoside triphosphate hydrolases"/>
    <property type="match status" value="2"/>
</dbReference>
<dbReference type="InterPro" id="IPR018022">
    <property type="entry name" value="IPT"/>
</dbReference>
<evidence type="ECO:0000313" key="14">
    <source>
        <dbReference type="EMBL" id="NED93792.1"/>
    </source>
</evidence>
<evidence type="ECO:0000313" key="15">
    <source>
        <dbReference type="Proteomes" id="UP000469185"/>
    </source>
</evidence>
<gene>
    <name evidence="10 14" type="primary">miaA</name>
    <name evidence="14" type="ORF">G1H11_00495</name>
</gene>
<evidence type="ECO:0000256" key="1">
    <source>
        <dbReference type="ARBA" id="ARBA00001946"/>
    </source>
</evidence>
<keyword evidence="4 10" id="KW-0808">Transferase</keyword>
<evidence type="ECO:0000256" key="9">
    <source>
        <dbReference type="ARBA" id="ARBA00049563"/>
    </source>
</evidence>
<dbReference type="GO" id="GO:0052381">
    <property type="term" value="F:tRNA dimethylallyltransferase activity"/>
    <property type="evidence" value="ECO:0007669"/>
    <property type="project" value="UniProtKB-UniRule"/>
</dbReference>
<dbReference type="Pfam" id="PF01715">
    <property type="entry name" value="IPPT"/>
    <property type="match status" value="1"/>
</dbReference>
<comment type="similarity">
    <text evidence="3 10 13">Belongs to the IPP transferase family.</text>
</comment>
<dbReference type="NCBIfam" id="TIGR00174">
    <property type="entry name" value="miaA"/>
    <property type="match status" value="1"/>
</dbReference>
<dbReference type="Gene3D" id="3.40.50.300">
    <property type="entry name" value="P-loop containing nucleotide triphosphate hydrolases"/>
    <property type="match status" value="1"/>
</dbReference>
<comment type="subunit">
    <text evidence="10">Monomer.</text>
</comment>
<feature type="binding site" evidence="10">
    <location>
        <begin position="29"/>
        <end position="34"/>
    </location>
    <ligand>
        <name>substrate</name>
    </ligand>
</feature>
<dbReference type="PANTHER" id="PTHR11088:SF60">
    <property type="entry name" value="TRNA DIMETHYLALLYLTRANSFERASE"/>
    <property type="match status" value="1"/>
</dbReference>
<dbReference type="EC" id="2.5.1.75" evidence="10"/>
<dbReference type="PANTHER" id="PTHR11088">
    <property type="entry name" value="TRNA DIMETHYLALLYLTRANSFERASE"/>
    <property type="match status" value="1"/>
</dbReference>
<comment type="catalytic activity">
    <reaction evidence="9 10 11">
        <text>adenosine(37) in tRNA + dimethylallyl diphosphate = N(6)-dimethylallyladenosine(37) in tRNA + diphosphate</text>
        <dbReference type="Rhea" id="RHEA:26482"/>
        <dbReference type="Rhea" id="RHEA-COMP:10162"/>
        <dbReference type="Rhea" id="RHEA-COMP:10375"/>
        <dbReference type="ChEBI" id="CHEBI:33019"/>
        <dbReference type="ChEBI" id="CHEBI:57623"/>
        <dbReference type="ChEBI" id="CHEBI:74411"/>
        <dbReference type="ChEBI" id="CHEBI:74415"/>
        <dbReference type="EC" id="2.5.1.75"/>
    </reaction>
</comment>
<evidence type="ECO:0000256" key="7">
    <source>
        <dbReference type="ARBA" id="ARBA00022840"/>
    </source>
</evidence>
<evidence type="ECO:0000256" key="12">
    <source>
        <dbReference type="RuleBase" id="RU003784"/>
    </source>
</evidence>
<reference evidence="14 15" key="1">
    <citation type="submission" date="2020-02" db="EMBL/GenBank/DDBJ databases">
        <authorList>
            <person name="Li X.-J."/>
            <person name="Feng X.-M."/>
        </authorList>
    </citation>
    <scope>NUCLEOTIDE SEQUENCE [LARGE SCALE GENOMIC DNA]</scope>
    <source>
        <strain evidence="14 15">CGMCC 4.7225</strain>
    </source>
</reference>
<evidence type="ECO:0000256" key="10">
    <source>
        <dbReference type="HAMAP-Rule" id="MF_00185"/>
    </source>
</evidence>
<comment type="caution">
    <text evidence="10">Lacks conserved residue(s) required for the propagation of feature annotation.</text>
</comment>
<dbReference type="FunFam" id="1.10.20.140:FF:000001">
    <property type="entry name" value="tRNA dimethylallyltransferase"/>
    <property type="match status" value="1"/>
</dbReference>
<sequence>MMQRLGRRVRLGGMSPAQGVPVVAVVGPTAAGKSDLAIDLALRLGGEVVNADSMQVYRGMDIGTAKTPVTQRKGVVHHLLDILDVTETATVAEFQALARAAIEGCRRRGTVPVVVGGSALYVRAVLDDFEFPGTDPAIRQRLEAELAEVGPARLHARLAERDPRAAESILPSNARRVVRALEVGELTGRPFAASLPAKRYVFDHVAQVGLDVSREVLDARIERRVDAMWEGGLVDEVRRLESAGLRQGRTAARALGYAQVLSFLAGECTEREARTDTVRATRRFARRQDSWFRKDERITWLPFDADDLAHRATGIVGGIDDVDGDSQHNHTGARES</sequence>
<comment type="cofactor">
    <cofactor evidence="1 10">
        <name>Mg(2+)</name>
        <dbReference type="ChEBI" id="CHEBI:18420"/>
    </cofactor>
</comment>
<dbReference type="HAMAP" id="MF_00185">
    <property type="entry name" value="IPP_trans"/>
    <property type="match status" value="1"/>
</dbReference>
<keyword evidence="8 10" id="KW-0460">Magnesium</keyword>
<keyword evidence="6 10" id="KW-0547">Nucleotide-binding</keyword>
<dbReference type="InterPro" id="IPR039657">
    <property type="entry name" value="Dimethylallyltransferase"/>
</dbReference>
<feature type="site" description="Interaction with substrate tRNA" evidence="10">
    <location>
        <position position="139"/>
    </location>
</feature>
<comment type="function">
    <text evidence="2 10 12">Catalyzes the transfer of a dimethylallyl group onto the adenine at position 37 in tRNAs that read codons beginning with uridine, leading to the formation of N6-(dimethylallyl)adenosine (i(6)A).</text>
</comment>
<feature type="region of interest" description="Interaction with substrate tRNA" evidence="10">
    <location>
        <begin position="52"/>
        <end position="55"/>
    </location>
</feature>
<evidence type="ECO:0000256" key="13">
    <source>
        <dbReference type="RuleBase" id="RU003785"/>
    </source>
</evidence>
<dbReference type="GO" id="GO:0006400">
    <property type="term" value="P:tRNA modification"/>
    <property type="evidence" value="ECO:0007669"/>
    <property type="project" value="TreeGrafter"/>
</dbReference>
<feature type="site" description="Interaction with substrate tRNA" evidence="10">
    <location>
        <position position="118"/>
    </location>
</feature>
<dbReference type="EMBL" id="JAAGOB010000001">
    <property type="protein sequence ID" value="NED93792.1"/>
    <property type="molecule type" value="Genomic_DNA"/>
</dbReference>
<proteinExistence type="inferred from homology"/>
<protein>
    <recommendedName>
        <fullName evidence="10">tRNA dimethylallyltransferase</fullName>
        <ecNumber evidence="10">2.5.1.75</ecNumber>
    </recommendedName>
    <alternativeName>
        <fullName evidence="10">Dimethylallyl diphosphate:tRNA dimethylallyltransferase</fullName>
        <shortName evidence="10">DMAPP:tRNA dimethylallyltransferase</shortName>
        <shortName evidence="10">DMATase</shortName>
    </alternativeName>
    <alternativeName>
        <fullName evidence="10">Isopentenyl-diphosphate:tRNA isopentenyltransferase</fullName>
        <shortName evidence="10">IPP transferase</shortName>
        <shortName evidence="10">IPPT</shortName>
        <shortName evidence="10">IPTase</shortName>
    </alternativeName>
</protein>
<name>A0A6N9YFP7_9ACTN</name>
<dbReference type="InterPro" id="IPR027417">
    <property type="entry name" value="P-loop_NTPase"/>
</dbReference>
<dbReference type="GO" id="GO:0005524">
    <property type="term" value="F:ATP binding"/>
    <property type="evidence" value="ECO:0007669"/>
    <property type="project" value="UniProtKB-UniRule"/>
</dbReference>